<name>A0A9E7IWA3_9FIRM</name>
<reference evidence="11" key="1">
    <citation type="submission" date="2022-04" db="EMBL/GenBank/DDBJ databases">
        <title>Complete genome sequences of Ezakiella coagulans and Fenollaria massiliensis.</title>
        <authorList>
            <person name="France M.T."/>
            <person name="Clifford J."/>
            <person name="Narina S."/>
            <person name="Rutt L."/>
            <person name="Ravel J."/>
        </authorList>
    </citation>
    <scope>NUCLEOTIDE SEQUENCE</scope>
    <source>
        <strain evidence="11">C0061C2</strain>
    </source>
</reference>
<dbReference type="Gene3D" id="3.40.50.620">
    <property type="entry name" value="HUPs"/>
    <property type="match status" value="1"/>
</dbReference>
<dbReference type="GO" id="GO:0005737">
    <property type="term" value="C:cytoplasm"/>
    <property type="evidence" value="ECO:0007669"/>
    <property type="project" value="UniProtKB-SubCell"/>
</dbReference>
<dbReference type="KEGG" id="fms:M1R53_03110"/>
<dbReference type="InterPro" id="IPR004821">
    <property type="entry name" value="Cyt_trans-like"/>
</dbReference>
<accession>A0A9E7IWA3</accession>
<keyword evidence="2 9" id="KW-0808">Transferase</keyword>
<dbReference type="PANTHER" id="PTHR21342">
    <property type="entry name" value="PHOSPHOPANTETHEINE ADENYLYLTRANSFERASE"/>
    <property type="match status" value="1"/>
</dbReference>
<feature type="domain" description="Cytidyltransferase-like" evidence="10">
    <location>
        <begin position="4"/>
        <end position="132"/>
    </location>
</feature>
<dbReference type="NCBIfam" id="TIGR01510">
    <property type="entry name" value="coaD_prev_kdtB"/>
    <property type="match status" value="1"/>
</dbReference>
<comment type="subcellular location">
    <subcellularLocation>
        <location evidence="9">Cytoplasm</location>
    </subcellularLocation>
</comment>
<dbReference type="SUPFAM" id="SSF52374">
    <property type="entry name" value="Nucleotidylyl transferase"/>
    <property type="match status" value="1"/>
</dbReference>
<evidence type="ECO:0000259" key="10">
    <source>
        <dbReference type="Pfam" id="PF01467"/>
    </source>
</evidence>
<keyword evidence="7 9" id="KW-0173">Coenzyme A biosynthesis</keyword>
<feature type="binding site" evidence="9">
    <location>
        <position position="40"/>
    </location>
    <ligand>
        <name>substrate</name>
    </ligand>
</feature>
<gene>
    <name evidence="9 11" type="primary">coaD</name>
    <name evidence="11" type="ORF">M1R53_03110</name>
</gene>
<comment type="subunit">
    <text evidence="9">Homohexamer.</text>
</comment>
<feature type="binding site" evidence="9">
    <location>
        <position position="16"/>
    </location>
    <ligand>
        <name>ATP</name>
        <dbReference type="ChEBI" id="CHEBI:30616"/>
    </ligand>
</feature>
<feature type="binding site" evidence="9">
    <location>
        <position position="72"/>
    </location>
    <ligand>
        <name>substrate</name>
    </ligand>
</feature>
<proteinExistence type="inferred from homology"/>
<dbReference type="InterPro" id="IPR014729">
    <property type="entry name" value="Rossmann-like_a/b/a_fold"/>
</dbReference>
<evidence type="ECO:0000256" key="3">
    <source>
        <dbReference type="ARBA" id="ARBA00022695"/>
    </source>
</evidence>
<organism evidence="11 12">
    <name type="scientific">Fenollaria massiliensis</name>
    <dbReference type="NCBI Taxonomy" id="938288"/>
    <lineage>
        <taxon>Bacteria</taxon>
        <taxon>Bacillati</taxon>
        <taxon>Bacillota</taxon>
        <taxon>Clostridia</taxon>
        <taxon>Eubacteriales</taxon>
        <taxon>Fenollaria</taxon>
    </lineage>
</organism>
<dbReference type="GO" id="GO:0005524">
    <property type="term" value="F:ATP binding"/>
    <property type="evidence" value="ECO:0007669"/>
    <property type="project" value="UniProtKB-KW"/>
</dbReference>
<keyword evidence="6 9" id="KW-0460">Magnesium</keyword>
<dbReference type="PRINTS" id="PR01020">
    <property type="entry name" value="LPSBIOSNTHSS"/>
</dbReference>
<dbReference type="NCBIfam" id="TIGR00125">
    <property type="entry name" value="cyt_tran_rel"/>
    <property type="match status" value="1"/>
</dbReference>
<feature type="binding site" evidence="9">
    <location>
        <begin position="87"/>
        <end position="89"/>
    </location>
    <ligand>
        <name>ATP</name>
        <dbReference type="ChEBI" id="CHEBI:30616"/>
    </ligand>
</feature>
<dbReference type="CDD" id="cd02163">
    <property type="entry name" value="PPAT"/>
    <property type="match status" value="1"/>
</dbReference>
<keyword evidence="3 9" id="KW-0548">Nucleotidyltransferase</keyword>
<comment type="cofactor">
    <cofactor evidence="9">
        <name>Mg(2+)</name>
        <dbReference type="ChEBI" id="CHEBI:18420"/>
    </cofactor>
</comment>
<comment type="function">
    <text evidence="9">Reversibly transfers an adenylyl group from ATP to 4'-phosphopantetheine, yielding dephospho-CoA (dPCoA) and pyrophosphate.</text>
</comment>
<evidence type="ECO:0000256" key="8">
    <source>
        <dbReference type="ARBA" id="ARBA00029346"/>
    </source>
</evidence>
<dbReference type="EMBL" id="CP096649">
    <property type="protein sequence ID" value="UQK59649.1"/>
    <property type="molecule type" value="Genomic_DNA"/>
</dbReference>
<keyword evidence="4 9" id="KW-0547">Nucleotide-binding</keyword>
<feature type="binding site" evidence="9">
    <location>
        <begin position="8"/>
        <end position="9"/>
    </location>
    <ligand>
        <name>ATP</name>
        <dbReference type="ChEBI" id="CHEBI:30616"/>
    </ligand>
</feature>
<comment type="catalytic activity">
    <reaction evidence="8 9">
        <text>(R)-4'-phosphopantetheine + ATP + H(+) = 3'-dephospho-CoA + diphosphate</text>
        <dbReference type="Rhea" id="RHEA:19801"/>
        <dbReference type="ChEBI" id="CHEBI:15378"/>
        <dbReference type="ChEBI" id="CHEBI:30616"/>
        <dbReference type="ChEBI" id="CHEBI:33019"/>
        <dbReference type="ChEBI" id="CHEBI:57328"/>
        <dbReference type="ChEBI" id="CHEBI:61723"/>
        <dbReference type="EC" id="2.7.7.3"/>
    </reaction>
</comment>
<keyword evidence="1 9" id="KW-0963">Cytoplasm</keyword>
<evidence type="ECO:0000313" key="12">
    <source>
        <dbReference type="Proteomes" id="UP000831151"/>
    </source>
</evidence>
<feature type="binding site" evidence="9">
    <location>
        <position position="8"/>
    </location>
    <ligand>
        <name>substrate</name>
    </ligand>
</feature>
<dbReference type="GO" id="GO:0015937">
    <property type="term" value="P:coenzyme A biosynthetic process"/>
    <property type="evidence" value="ECO:0007669"/>
    <property type="project" value="UniProtKB-UniRule"/>
</dbReference>
<evidence type="ECO:0000256" key="1">
    <source>
        <dbReference type="ARBA" id="ARBA00022490"/>
    </source>
</evidence>
<protein>
    <recommendedName>
        <fullName evidence="9">Phosphopantetheine adenylyltransferase</fullName>
        <ecNumber evidence="9">2.7.7.3</ecNumber>
    </recommendedName>
    <alternativeName>
        <fullName evidence="9">Dephospho-CoA pyrophosphorylase</fullName>
    </alternativeName>
    <alternativeName>
        <fullName evidence="9">Pantetheine-phosphate adenylyltransferase</fullName>
        <shortName evidence="9">PPAT</shortName>
    </alternativeName>
</protein>
<keyword evidence="5 9" id="KW-0067">ATP-binding</keyword>
<feature type="site" description="Transition state stabilizer" evidence="9">
    <location>
        <position position="16"/>
    </location>
</feature>
<dbReference type="Pfam" id="PF01467">
    <property type="entry name" value="CTP_transf_like"/>
    <property type="match status" value="1"/>
</dbReference>
<evidence type="ECO:0000256" key="7">
    <source>
        <dbReference type="ARBA" id="ARBA00022993"/>
    </source>
</evidence>
<keyword evidence="12" id="KW-1185">Reference proteome</keyword>
<comment type="similarity">
    <text evidence="9">Belongs to the bacterial CoaD family.</text>
</comment>
<dbReference type="EC" id="2.7.7.3" evidence="9"/>
<feature type="binding site" evidence="9">
    <location>
        <position position="86"/>
    </location>
    <ligand>
        <name>substrate</name>
    </ligand>
</feature>
<dbReference type="RefSeq" id="WP_019214677.1">
    <property type="nucleotide sequence ID" value="NZ_CP096649.1"/>
</dbReference>
<comment type="pathway">
    <text evidence="9">Cofactor biosynthesis; coenzyme A biosynthesis; CoA from (R)-pantothenate: step 4/5.</text>
</comment>
<dbReference type="AlphaFoldDB" id="A0A9E7IWA3"/>
<evidence type="ECO:0000256" key="6">
    <source>
        <dbReference type="ARBA" id="ARBA00022842"/>
    </source>
</evidence>
<evidence type="ECO:0000313" key="11">
    <source>
        <dbReference type="EMBL" id="UQK59649.1"/>
    </source>
</evidence>
<evidence type="ECO:0000256" key="2">
    <source>
        <dbReference type="ARBA" id="ARBA00022679"/>
    </source>
</evidence>
<dbReference type="HAMAP" id="MF_00151">
    <property type="entry name" value="PPAT_bact"/>
    <property type="match status" value="1"/>
</dbReference>
<dbReference type="InterPro" id="IPR001980">
    <property type="entry name" value="PPAT"/>
</dbReference>
<dbReference type="PANTHER" id="PTHR21342:SF1">
    <property type="entry name" value="PHOSPHOPANTETHEINE ADENYLYLTRANSFERASE"/>
    <property type="match status" value="1"/>
</dbReference>
<dbReference type="Proteomes" id="UP000831151">
    <property type="component" value="Chromosome"/>
</dbReference>
<evidence type="ECO:0000256" key="4">
    <source>
        <dbReference type="ARBA" id="ARBA00022741"/>
    </source>
</evidence>
<feature type="binding site" evidence="9">
    <location>
        <position position="97"/>
    </location>
    <ligand>
        <name>ATP</name>
        <dbReference type="ChEBI" id="CHEBI:30616"/>
    </ligand>
</feature>
<evidence type="ECO:0000256" key="9">
    <source>
        <dbReference type="HAMAP-Rule" id="MF_00151"/>
    </source>
</evidence>
<feature type="binding site" evidence="9">
    <location>
        <begin position="122"/>
        <end position="128"/>
    </location>
    <ligand>
        <name>ATP</name>
        <dbReference type="ChEBI" id="CHEBI:30616"/>
    </ligand>
</feature>
<dbReference type="GO" id="GO:0004595">
    <property type="term" value="F:pantetheine-phosphate adenylyltransferase activity"/>
    <property type="evidence" value="ECO:0007669"/>
    <property type="project" value="UniProtKB-UniRule"/>
</dbReference>
<evidence type="ECO:0000256" key="5">
    <source>
        <dbReference type="ARBA" id="ARBA00022840"/>
    </source>
</evidence>
<sequence length="159" mass="18415">MKAIYPGSFDPITNGHIDIINRSKDIFDELIIGITTNVQKKHLFTIDERKKMIEEIFKDEKKIKVKTFDGLLTSFCEEEKTNYVIRGLRAVSDYEYELQMAMANKSLNKNLETIFLVASHKFNFLSSSIVKEIAYYHGDISALVPKNVEIKLKNKYERG</sequence>